<evidence type="ECO:0000256" key="1">
    <source>
        <dbReference type="SAM" id="Phobius"/>
    </source>
</evidence>
<accession>A0A233SEY7</accession>
<dbReference type="PROSITE" id="PS00018">
    <property type="entry name" value="EF_HAND_1"/>
    <property type="match status" value="1"/>
</dbReference>
<keyword evidence="3" id="KW-1185">Reference proteome</keyword>
<name>A0A233SEY7_STRDA</name>
<sequence length="274" mass="29268">MMSADQNRNHDMSQTDIALLLADAADEVEIGIAPVQAVIRGGRRRRARRWAVATVTALVVAGSTGALAVTGLPGGGHGDRQTNVAKPPASAEARHVYEPQRTELARGTYKGKEWHVTVQVWGAPRNEAEADRQFDAMAELGIEPADARKPADLIGKISYFATRGWGENRPQQVMFNTVEKFEKYSGTDLEAAATRLGYGGESSGRLVIGIVAKTARQVTCHWKDGTTAVAEPTEGFSAHDTGSAIRVVDGFQGANWFVCTGPAGTSYASAEVTK</sequence>
<evidence type="ECO:0000313" key="3">
    <source>
        <dbReference type="Proteomes" id="UP000215483"/>
    </source>
</evidence>
<reference evidence="2 3" key="1">
    <citation type="submission" date="2016-07" db="EMBL/GenBank/DDBJ databases">
        <title>Draft genome of Streptomyces diastatochromogenes.</title>
        <authorList>
            <person name="Podduturi R."/>
            <person name="Lukassen M.B."/>
            <person name="Clausen N."/>
            <person name="Nielsen J.L."/>
            <person name="Jorgensen N.O."/>
        </authorList>
    </citation>
    <scope>NUCLEOTIDE SEQUENCE [LARGE SCALE GENOMIC DNA]</scope>
    <source>
        <strain evidence="2 3">DSM 40608</strain>
    </source>
</reference>
<protein>
    <submittedName>
        <fullName evidence="2">Uncharacterized protein</fullName>
    </submittedName>
</protein>
<dbReference type="EMBL" id="MCGQ01000016">
    <property type="protein sequence ID" value="OXY94216.1"/>
    <property type="molecule type" value="Genomic_DNA"/>
</dbReference>
<keyword evidence="1" id="KW-0812">Transmembrane</keyword>
<keyword evidence="1" id="KW-1133">Transmembrane helix</keyword>
<feature type="transmembrane region" description="Helical" evidence="1">
    <location>
        <begin position="50"/>
        <end position="72"/>
    </location>
</feature>
<evidence type="ECO:0000313" key="2">
    <source>
        <dbReference type="EMBL" id="OXY94216.1"/>
    </source>
</evidence>
<dbReference type="OrthoDB" id="4213889at2"/>
<dbReference type="AlphaFoldDB" id="A0A233SEY7"/>
<gene>
    <name evidence="2" type="ORF">BEK98_20310</name>
</gene>
<organism evidence="2 3">
    <name type="scientific">Streptomyces diastatochromogenes</name>
    <dbReference type="NCBI Taxonomy" id="42236"/>
    <lineage>
        <taxon>Bacteria</taxon>
        <taxon>Bacillati</taxon>
        <taxon>Actinomycetota</taxon>
        <taxon>Actinomycetes</taxon>
        <taxon>Kitasatosporales</taxon>
        <taxon>Streptomycetaceae</taxon>
        <taxon>Streptomyces</taxon>
    </lineage>
</organism>
<comment type="caution">
    <text evidence="2">The sequence shown here is derived from an EMBL/GenBank/DDBJ whole genome shotgun (WGS) entry which is preliminary data.</text>
</comment>
<dbReference type="Proteomes" id="UP000215483">
    <property type="component" value="Unassembled WGS sequence"/>
</dbReference>
<keyword evidence="1" id="KW-0472">Membrane</keyword>
<dbReference type="InterPro" id="IPR018247">
    <property type="entry name" value="EF_Hand_1_Ca_BS"/>
</dbReference>
<proteinExistence type="predicted"/>